<gene>
    <name evidence="2" type="ORF">OMM_01007</name>
</gene>
<evidence type="ECO:0000313" key="2">
    <source>
        <dbReference type="EMBL" id="ETR73373.1"/>
    </source>
</evidence>
<evidence type="ECO:0000313" key="3">
    <source>
        <dbReference type="Proteomes" id="UP000189670"/>
    </source>
</evidence>
<feature type="signal peptide" evidence="1">
    <location>
        <begin position="1"/>
        <end position="21"/>
    </location>
</feature>
<sequence>MKNYIIPYIIIMSLCLSNAFADYFPTPSHTPMVCDYLGDITINGQPADPTDEIAFLDSQGNVCGHFVVTKTGKYGFLHVYATANERFSVRVWDASSKTLYQDFQINLTPGELPGTALPSSVPPIFQQKARFVLHISAHDPLFDINMDGILNMADIIALLQFLSK</sequence>
<name>A0A1V1PF27_9BACT</name>
<accession>A0A1V1PF27</accession>
<dbReference type="EMBL" id="ATBP01000066">
    <property type="protein sequence ID" value="ETR73373.1"/>
    <property type="molecule type" value="Genomic_DNA"/>
</dbReference>
<dbReference type="InterPro" id="IPR018247">
    <property type="entry name" value="EF_Hand_1_Ca_BS"/>
</dbReference>
<dbReference type="Proteomes" id="UP000189670">
    <property type="component" value="Unassembled WGS sequence"/>
</dbReference>
<organism evidence="2 3">
    <name type="scientific">Candidatus Magnetoglobus multicellularis str. Araruama</name>
    <dbReference type="NCBI Taxonomy" id="890399"/>
    <lineage>
        <taxon>Bacteria</taxon>
        <taxon>Pseudomonadati</taxon>
        <taxon>Thermodesulfobacteriota</taxon>
        <taxon>Desulfobacteria</taxon>
        <taxon>Desulfobacterales</taxon>
        <taxon>Desulfobacteraceae</taxon>
        <taxon>Candidatus Magnetoglobus</taxon>
    </lineage>
</organism>
<feature type="chain" id="PRO_5010740423" description="Dockerin domain-containing protein" evidence="1">
    <location>
        <begin position="22"/>
        <end position="164"/>
    </location>
</feature>
<comment type="caution">
    <text evidence="2">The sequence shown here is derived from an EMBL/GenBank/DDBJ whole genome shotgun (WGS) entry which is preliminary data.</text>
</comment>
<dbReference type="PROSITE" id="PS00018">
    <property type="entry name" value="EF_HAND_1"/>
    <property type="match status" value="1"/>
</dbReference>
<evidence type="ECO:0000256" key="1">
    <source>
        <dbReference type="SAM" id="SignalP"/>
    </source>
</evidence>
<keyword evidence="1" id="KW-0732">Signal</keyword>
<evidence type="ECO:0008006" key="4">
    <source>
        <dbReference type="Google" id="ProtNLM"/>
    </source>
</evidence>
<reference evidence="3" key="1">
    <citation type="submission" date="2012-11" db="EMBL/GenBank/DDBJ databases">
        <authorList>
            <person name="Lucero-Rivera Y.E."/>
            <person name="Tovar-Ramirez D."/>
        </authorList>
    </citation>
    <scope>NUCLEOTIDE SEQUENCE [LARGE SCALE GENOMIC DNA]</scope>
    <source>
        <strain evidence="3">Araruama</strain>
    </source>
</reference>
<protein>
    <recommendedName>
        <fullName evidence="4">Dockerin domain-containing protein</fullName>
    </recommendedName>
</protein>
<proteinExistence type="predicted"/>
<dbReference type="AlphaFoldDB" id="A0A1V1PF27"/>